<dbReference type="AlphaFoldDB" id="A0A8J3D849"/>
<dbReference type="Proteomes" id="UP000642829">
    <property type="component" value="Unassembled WGS sequence"/>
</dbReference>
<dbReference type="Gene3D" id="1.25.40.10">
    <property type="entry name" value="Tetratricopeptide repeat domain"/>
    <property type="match status" value="1"/>
</dbReference>
<dbReference type="SUPFAM" id="SSF48452">
    <property type="entry name" value="TPR-like"/>
    <property type="match status" value="1"/>
</dbReference>
<accession>A0A8J3D849</accession>
<name>A0A8J3D849_9BACT</name>
<dbReference type="EMBL" id="BMXG01000003">
    <property type="protein sequence ID" value="GHB94135.1"/>
    <property type="molecule type" value="Genomic_DNA"/>
</dbReference>
<reference evidence="1" key="1">
    <citation type="journal article" date="2014" name="Int. J. Syst. Evol. Microbiol.">
        <title>Complete genome sequence of Corynebacterium casei LMG S-19264T (=DSM 44701T), isolated from a smear-ripened cheese.</title>
        <authorList>
            <consortium name="US DOE Joint Genome Institute (JGI-PGF)"/>
            <person name="Walter F."/>
            <person name="Albersmeier A."/>
            <person name="Kalinowski J."/>
            <person name="Ruckert C."/>
        </authorList>
    </citation>
    <scope>NUCLEOTIDE SEQUENCE</scope>
    <source>
        <strain evidence="1">KCTC 12870</strain>
    </source>
</reference>
<proteinExistence type="predicted"/>
<dbReference type="InterPro" id="IPR011990">
    <property type="entry name" value="TPR-like_helical_dom_sf"/>
</dbReference>
<evidence type="ECO:0008006" key="3">
    <source>
        <dbReference type="Google" id="ProtNLM"/>
    </source>
</evidence>
<evidence type="ECO:0000313" key="2">
    <source>
        <dbReference type="Proteomes" id="UP000642829"/>
    </source>
</evidence>
<keyword evidence="2" id="KW-1185">Reference proteome</keyword>
<protein>
    <recommendedName>
        <fullName evidence="3">Tetratricopeptide repeat protein</fullName>
    </recommendedName>
</protein>
<organism evidence="1 2">
    <name type="scientific">Cerasicoccus arenae</name>
    <dbReference type="NCBI Taxonomy" id="424488"/>
    <lineage>
        <taxon>Bacteria</taxon>
        <taxon>Pseudomonadati</taxon>
        <taxon>Verrucomicrobiota</taxon>
        <taxon>Opitutia</taxon>
        <taxon>Puniceicoccales</taxon>
        <taxon>Cerasicoccaceae</taxon>
        <taxon>Cerasicoccus</taxon>
    </lineage>
</organism>
<gene>
    <name evidence="1" type="ORF">GCM10007047_07240</name>
</gene>
<comment type="caution">
    <text evidence="1">The sequence shown here is derived from an EMBL/GenBank/DDBJ whole genome shotgun (WGS) entry which is preliminary data.</text>
</comment>
<sequence length="310" mass="35321">MAHIFRISFFLFAALLLPACSWLGFDDDDEDTSADRARRVTAIQSESAPVMGAPRGETMAERRLRSVYDKQLALYARLDSEGADLSDPEYDRLIAEVLTEYQSYLSDYPEEVHGFIFYGKMLRDIGQRDDANKAFLQANRLDENIAVVKQQIGNYLAEDGEPAVALAYYMSAAELKPDEPIYAYQIGELLYTYRKELIESQALEATLLDQQMIEAFAHAHQLNPSDRQLTQRYAEAYFDVAQPDWPKALLLWQALEGSARDPVERDWARLQEARVLIIMGRNDEARTVLNEVSQPGFQEARDTLFSQLPS</sequence>
<reference evidence="1" key="2">
    <citation type="submission" date="2020-09" db="EMBL/GenBank/DDBJ databases">
        <authorList>
            <person name="Sun Q."/>
            <person name="Kim S."/>
        </authorList>
    </citation>
    <scope>NUCLEOTIDE SEQUENCE</scope>
    <source>
        <strain evidence="1">KCTC 12870</strain>
    </source>
</reference>
<evidence type="ECO:0000313" key="1">
    <source>
        <dbReference type="EMBL" id="GHB94135.1"/>
    </source>
</evidence>